<evidence type="ECO:0000259" key="5">
    <source>
        <dbReference type="Pfam" id="PF00929"/>
    </source>
</evidence>
<evidence type="ECO:0000256" key="1">
    <source>
        <dbReference type="ARBA" id="ARBA00022722"/>
    </source>
</evidence>
<dbReference type="EMBL" id="JBAHYK010000169">
    <property type="protein sequence ID" value="KAL0577247.1"/>
    <property type="molecule type" value="Genomic_DNA"/>
</dbReference>
<dbReference type="InterPro" id="IPR036397">
    <property type="entry name" value="RNaseH_sf"/>
</dbReference>
<feature type="domain" description="Exonuclease" evidence="5">
    <location>
        <begin position="94"/>
        <end position="189"/>
    </location>
</feature>
<keyword evidence="4" id="KW-1133">Transmembrane helix</keyword>
<dbReference type="InterPro" id="IPR012337">
    <property type="entry name" value="RNaseH-like_sf"/>
</dbReference>
<dbReference type="InterPro" id="IPR051274">
    <property type="entry name" value="3-5_Exoribonuclease"/>
</dbReference>
<evidence type="ECO:0000313" key="7">
    <source>
        <dbReference type="Proteomes" id="UP001465976"/>
    </source>
</evidence>
<feature type="transmembrane region" description="Helical" evidence="4">
    <location>
        <begin position="24"/>
        <end position="42"/>
    </location>
</feature>
<reference evidence="6 7" key="1">
    <citation type="submission" date="2024-02" db="EMBL/GenBank/DDBJ databases">
        <title>A draft genome for the cacao thread blight pathogen Marasmius crinis-equi.</title>
        <authorList>
            <person name="Cohen S.P."/>
            <person name="Baruah I.K."/>
            <person name="Amoako-Attah I."/>
            <person name="Bukari Y."/>
            <person name="Meinhardt L.W."/>
            <person name="Bailey B.A."/>
        </authorList>
    </citation>
    <scope>NUCLEOTIDE SEQUENCE [LARGE SCALE GENOMIC DNA]</scope>
    <source>
        <strain evidence="6 7">GH-76</strain>
    </source>
</reference>
<keyword evidence="7" id="KW-1185">Reference proteome</keyword>
<keyword evidence="1" id="KW-0540">Nuclease</keyword>
<name>A0ABR3FPA1_9AGAR</name>
<dbReference type="PANTHER" id="PTHR23044">
    <property type="entry name" value="3'-5' EXONUCLEASE ERI1-RELATED"/>
    <property type="match status" value="1"/>
</dbReference>
<dbReference type="InterPro" id="IPR013520">
    <property type="entry name" value="Ribonucl_H"/>
</dbReference>
<evidence type="ECO:0000256" key="2">
    <source>
        <dbReference type="ARBA" id="ARBA00022801"/>
    </source>
</evidence>
<keyword evidence="4" id="KW-0472">Membrane</keyword>
<dbReference type="Proteomes" id="UP001465976">
    <property type="component" value="Unassembled WGS sequence"/>
</dbReference>
<gene>
    <name evidence="6" type="ORF">V5O48_004735</name>
</gene>
<dbReference type="Gene3D" id="3.30.420.10">
    <property type="entry name" value="Ribonuclease H-like superfamily/Ribonuclease H"/>
    <property type="match status" value="1"/>
</dbReference>
<proteinExistence type="predicted"/>
<sequence>MERFDFFRIQDIVSHVREFTSQEWLFYGGLGVGAMSLLFVAVKTVVRRWRGPPATPVASKTLQDIKSVQDAIAVEDIGPSGKQGYLKQPFEAFLVLDVEGTCEEGSSFDYPNEIIEMPVALMEWKSRLSGGKSRELVLKAEFHTFVKPSWKPALSTFCKKLTGITQKEIDAAPDFPEALSSLEQFLTDQGLIDPTTGERKMNFCWCTDGPFDIRDFMVKQAFISQVPLPGWIQGQVLDVRQMVADWCKYGTANQKKVSKISIVRSIHVILIQISIAC</sequence>
<accession>A0ABR3FPA1</accession>
<organism evidence="6 7">
    <name type="scientific">Marasmius crinis-equi</name>
    <dbReference type="NCBI Taxonomy" id="585013"/>
    <lineage>
        <taxon>Eukaryota</taxon>
        <taxon>Fungi</taxon>
        <taxon>Dikarya</taxon>
        <taxon>Basidiomycota</taxon>
        <taxon>Agaricomycotina</taxon>
        <taxon>Agaricomycetes</taxon>
        <taxon>Agaricomycetidae</taxon>
        <taxon>Agaricales</taxon>
        <taxon>Marasmiineae</taxon>
        <taxon>Marasmiaceae</taxon>
        <taxon>Marasmius</taxon>
    </lineage>
</organism>
<dbReference type="InterPro" id="IPR047201">
    <property type="entry name" value="ERI-1_3'hExo-like"/>
</dbReference>
<evidence type="ECO:0000256" key="3">
    <source>
        <dbReference type="ARBA" id="ARBA00022839"/>
    </source>
</evidence>
<dbReference type="SUPFAM" id="SSF53098">
    <property type="entry name" value="Ribonuclease H-like"/>
    <property type="match status" value="1"/>
</dbReference>
<evidence type="ECO:0000256" key="4">
    <source>
        <dbReference type="SAM" id="Phobius"/>
    </source>
</evidence>
<comment type="caution">
    <text evidence="6">The sequence shown here is derived from an EMBL/GenBank/DDBJ whole genome shotgun (WGS) entry which is preliminary data.</text>
</comment>
<dbReference type="PANTHER" id="PTHR23044:SF61">
    <property type="entry name" value="3'-5' EXORIBONUCLEASE 1-RELATED"/>
    <property type="match status" value="1"/>
</dbReference>
<keyword evidence="4" id="KW-0812">Transmembrane</keyword>
<keyword evidence="3" id="KW-0269">Exonuclease</keyword>
<dbReference type="CDD" id="cd06133">
    <property type="entry name" value="ERI-1_3'hExo_like"/>
    <property type="match status" value="1"/>
</dbReference>
<keyword evidence="2" id="KW-0378">Hydrolase</keyword>
<evidence type="ECO:0000313" key="6">
    <source>
        <dbReference type="EMBL" id="KAL0577247.1"/>
    </source>
</evidence>
<dbReference type="Pfam" id="PF00929">
    <property type="entry name" value="RNase_T"/>
    <property type="match status" value="1"/>
</dbReference>
<protein>
    <recommendedName>
        <fullName evidence="5">Exonuclease domain-containing protein</fullName>
    </recommendedName>
</protein>